<dbReference type="InterPro" id="IPR023033">
    <property type="entry name" value="Ala_tRNA_ligase_euk/bac"/>
</dbReference>
<evidence type="ECO:0000256" key="5">
    <source>
        <dbReference type="ARBA" id="ARBA00022840"/>
    </source>
</evidence>
<dbReference type="EMBL" id="PFBO01000020">
    <property type="protein sequence ID" value="PIT90717.1"/>
    <property type="molecule type" value="Genomic_DNA"/>
</dbReference>
<dbReference type="Pfam" id="PF07973">
    <property type="entry name" value="tRNA_SAD"/>
    <property type="match status" value="1"/>
</dbReference>
<dbReference type="Gene3D" id="3.30.54.20">
    <property type="match status" value="1"/>
</dbReference>
<dbReference type="PANTHER" id="PTHR11777:SF9">
    <property type="entry name" value="ALANINE--TRNA LIGASE, CYTOPLASMIC"/>
    <property type="match status" value="1"/>
</dbReference>
<keyword evidence="9" id="KW-0963">Cytoplasm</keyword>
<dbReference type="NCBIfam" id="NF002436">
    <property type="entry name" value="PRK01584.1"/>
    <property type="match status" value="1"/>
</dbReference>
<dbReference type="AlphaFoldDB" id="A0A2M6WD40"/>
<dbReference type="SUPFAM" id="SSF101353">
    <property type="entry name" value="Putative anticodon-binding domain of alanyl-tRNA synthetase (AlaRS)"/>
    <property type="match status" value="1"/>
</dbReference>
<dbReference type="HAMAP" id="MF_00036_B">
    <property type="entry name" value="Ala_tRNA_synth_B"/>
    <property type="match status" value="1"/>
</dbReference>
<dbReference type="GO" id="GO:0004813">
    <property type="term" value="F:alanine-tRNA ligase activity"/>
    <property type="evidence" value="ECO:0007669"/>
    <property type="project" value="UniProtKB-UniRule"/>
</dbReference>
<comment type="similarity">
    <text evidence="1 9">Belongs to the class-II aminoacyl-tRNA synthetase family.</text>
</comment>
<keyword evidence="9" id="KW-0479">Metal-binding</keyword>
<feature type="binding site" evidence="9">
    <location>
        <position position="446"/>
    </location>
    <ligand>
        <name>Zn(2+)</name>
        <dbReference type="ChEBI" id="CHEBI:29105"/>
    </ligand>
</feature>
<sequence length="582" mass="66080">MKLNEIRQKYLDFFKTKNHQVISSASLIPVGDPSVLFTTAGMHPLVPFLMGEKHPSGVRLVDYQKCIRTVDIDEVGDSSHLTFFEMMGNWSLGDYWKNESIYWSWEFLTSTGWLNLDKDRLAVSVFAGDQDCGFDQESFDIWLSLGVKEERIAKLGKDDNWWPAGGKSVGPQGPDTEIFYWTAQEPAPAEFDPKNKNWVEIWNNVFMEFERTAKGNYLPLKQKNVDTGLGLERTTVALQGKSSVYELEVFASTLEFIKDKAGSYNDQSGRIIADHLKAATFIIAEGIVPGNLDQGYVVRKLIRRAIRHGKKIGLPQSFSLTEFIIKQTVKDYGDYYPELKEKEQFIIEEIKKEEESFEKTLERGLRQFQKYAESKTISSDEAFDLYATYGFPLEMTQELAKELNIKVDEQGFEEAFHKHQELSKTASAGKFKGGLVDHSEMSVKYHTATHLLHQALRDVLGDHVEQRGSNITDQRLRFDFSHPEKMTAEEIVKVEEIVNQQIQNNLPVSFAEMPVKEAKKAGAIGLFGHKYGEVVKVYSVGDYSKEICGGPHVEKTGTMGKFKIKKEEASSAGIRRIKAILE</sequence>
<dbReference type="GO" id="GO:0002161">
    <property type="term" value="F:aminoacyl-tRNA deacylase activity"/>
    <property type="evidence" value="ECO:0007669"/>
    <property type="project" value="TreeGrafter"/>
</dbReference>
<dbReference type="InterPro" id="IPR018165">
    <property type="entry name" value="Ala-tRNA-synth_IIc_core"/>
</dbReference>
<dbReference type="InterPro" id="IPR018164">
    <property type="entry name" value="Ala-tRNA-synth_IIc_N"/>
</dbReference>
<dbReference type="PANTHER" id="PTHR11777">
    <property type="entry name" value="ALANYL-TRNA SYNTHETASE"/>
    <property type="match status" value="1"/>
</dbReference>
<dbReference type="InterPro" id="IPR018162">
    <property type="entry name" value="Ala-tRNA-ligase_IIc_anticod-bd"/>
</dbReference>
<dbReference type="GO" id="GO:0005737">
    <property type="term" value="C:cytoplasm"/>
    <property type="evidence" value="ECO:0007669"/>
    <property type="project" value="UniProtKB-SubCell"/>
</dbReference>
<dbReference type="Pfam" id="PF01411">
    <property type="entry name" value="tRNA-synt_2c"/>
    <property type="match status" value="1"/>
</dbReference>
<organism evidence="11 12">
    <name type="scientific">Candidatus Komeilibacteria bacterium CG10_big_fil_rev_8_21_14_0_10_41_13</name>
    <dbReference type="NCBI Taxonomy" id="1974476"/>
    <lineage>
        <taxon>Bacteria</taxon>
        <taxon>Candidatus Komeiliibacteriota</taxon>
    </lineage>
</organism>
<keyword evidence="5 9" id="KW-0067">ATP-binding</keyword>
<dbReference type="InterPro" id="IPR018163">
    <property type="entry name" value="Thr/Ala-tRNA-synth_IIc_edit"/>
</dbReference>
<keyword evidence="6 9" id="KW-0694">RNA-binding</keyword>
<evidence type="ECO:0000256" key="3">
    <source>
        <dbReference type="ARBA" id="ARBA00022598"/>
    </source>
</evidence>
<dbReference type="GO" id="GO:0008270">
    <property type="term" value="F:zinc ion binding"/>
    <property type="evidence" value="ECO:0007669"/>
    <property type="project" value="UniProtKB-UniRule"/>
</dbReference>
<evidence type="ECO:0000256" key="8">
    <source>
        <dbReference type="ARBA" id="ARBA00023146"/>
    </source>
</evidence>
<name>A0A2M6WD40_9BACT</name>
<feature type="binding site" evidence="9">
    <location>
        <position position="548"/>
    </location>
    <ligand>
        <name>Zn(2+)</name>
        <dbReference type="ChEBI" id="CHEBI:29105"/>
    </ligand>
</feature>
<keyword evidence="2 9" id="KW-0820">tRNA-binding</keyword>
<dbReference type="SUPFAM" id="SSF55681">
    <property type="entry name" value="Class II aaRS and biotin synthetases"/>
    <property type="match status" value="1"/>
</dbReference>
<evidence type="ECO:0000256" key="7">
    <source>
        <dbReference type="ARBA" id="ARBA00022917"/>
    </source>
</evidence>
<dbReference type="Gene3D" id="3.30.930.10">
    <property type="entry name" value="Bira Bifunctional Protein, Domain 2"/>
    <property type="match status" value="1"/>
</dbReference>
<comment type="cofactor">
    <cofactor evidence="9">
        <name>Zn(2+)</name>
        <dbReference type="ChEBI" id="CHEBI:29105"/>
    </cofactor>
    <text evidence="9">Binds 1 zinc ion per subunit.</text>
</comment>
<dbReference type="PRINTS" id="PR00980">
    <property type="entry name" value="TRNASYNTHALA"/>
</dbReference>
<evidence type="ECO:0000313" key="12">
    <source>
        <dbReference type="Proteomes" id="UP000230543"/>
    </source>
</evidence>
<comment type="domain">
    <text evidence="9">Consists of three domains; the N-terminal catalytic domain, the editing domain and the C-terminal C-Ala domain. The editing domain removes incorrectly charged amino acids, while the C-Ala domain, along with tRNA(Ala), serves as a bridge to cooperatively bring together the editing and aminoacylation centers thus stimulating deacylation of misacylated tRNAs.</text>
</comment>
<keyword evidence="9" id="KW-0862">Zinc</keyword>
<dbReference type="EC" id="6.1.1.7" evidence="9"/>
<keyword evidence="4 9" id="KW-0547">Nucleotide-binding</keyword>
<comment type="catalytic activity">
    <reaction evidence="9">
        <text>tRNA(Ala) + L-alanine + ATP = L-alanyl-tRNA(Ala) + AMP + diphosphate</text>
        <dbReference type="Rhea" id="RHEA:12540"/>
        <dbReference type="Rhea" id="RHEA-COMP:9657"/>
        <dbReference type="Rhea" id="RHEA-COMP:9923"/>
        <dbReference type="ChEBI" id="CHEBI:30616"/>
        <dbReference type="ChEBI" id="CHEBI:33019"/>
        <dbReference type="ChEBI" id="CHEBI:57972"/>
        <dbReference type="ChEBI" id="CHEBI:78442"/>
        <dbReference type="ChEBI" id="CHEBI:78497"/>
        <dbReference type="ChEBI" id="CHEBI:456215"/>
        <dbReference type="EC" id="6.1.1.7"/>
    </reaction>
</comment>
<accession>A0A2M6WD40</accession>
<keyword evidence="3 9" id="KW-0436">Ligase</keyword>
<dbReference type="GO" id="GO:0005524">
    <property type="term" value="F:ATP binding"/>
    <property type="evidence" value="ECO:0007669"/>
    <property type="project" value="UniProtKB-UniRule"/>
</dbReference>
<dbReference type="InterPro" id="IPR002318">
    <property type="entry name" value="Ala-tRNA-lgiase_IIc"/>
</dbReference>
<feature type="binding site" evidence="9">
    <location>
        <position position="450"/>
    </location>
    <ligand>
        <name>Zn(2+)</name>
        <dbReference type="ChEBI" id="CHEBI:29105"/>
    </ligand>
</feature>
<evidence type="ECO:0000256" key="1">
    <source>
        <dbReference type="ARBA" id="ARBA00008226"/>
    </source>
</evidence>
<dbReference type="GO" id="GO:0006419">
    <property type="term" value="P:alanyl-tRNA aminoacylation"/>
    <property type="evidence" value="ECO:0007669"/>
    <property type="project" value="UniProtKB-UniRule"/>
</dbReference>
<evidence type="ECO:0000256" key="6">
    <source>
        <dbReference type="ARBA" id="ARBA00022884"/>
    </source>
</evidence>
<dbReference type="SUPFAM" id="SSF55186">
    <property type="entry name" value="ThrRS/AlaRS common domain"/>
    <property type="match status" value="1"/>
</dbReference>
<comment type="function">
    <text evidence="9">Catalyzes the attachment of alanine to tRNA(Ala) in a two-step reaction: alanine is first activated by ATP to form Ala-AMP and then transferred to the acceptor end of tRNA(Ala). Also edits incorrectly charged Ser-tRNA(Ala) and Gly-tRNA(Ala) via its editing domain.</text>
</comment>
<dbReference type="SMART" id="SM00863">
    <property type="entry name" value="tRNA_SAD"/>
    <property type="match status" value="1"/>
</dbReference>
<keyword evidence="8 9" id="KW-0030">Aminoacyl-tRNA synthetase</keyword>
<dbReference type="PROSITE" id="PS50860">
    <property type="entry name" value="AA_TRNA_LIGASE_II_ALA"/>
    <property type="match status" value="1"/>
</dbReference>
<feature type="domain" description="Alanyl-transfer RNA synthetases family profile" evidence="10">
    <location>
        <begin position="1"/>
        <end position="582"/>
    </location>
</feature>
<dbReference type="Gene3D" id="3.30.980.10">
    <property type="entry name" value="Threonyl-trna Synthetase, Chain A, domain 2"/>
    <property type="match status" value="1"/>
</dbReference>
<dbReference type="GO" id="GO:0000049">
    <property type="term" value="F:tRNA binding"/>
    <property type="evidence" value="ECO:0007669"/>
    <property type="project" value="UniProtKB-KW"/>
</dbReference>
<dbReference type="InterPro" id="IPR050058">
    <property type="entry name" value="Ala-tRNA_ligase"/>
</dbReference>
<evidence type="ECO:0000256" key="2">
    <source>
        <dbReference type="ARBA" id="ARBA00022555"/>
    </source>
</evidence>
<evidence type="ECO:0000259" key="10">
    <source>
        <dbReference type="PROSITE" id="PS50860"/>
    </source>
</evidence>
<gene>
    <name evidence="9" type="primary">alaS</name>
    <name evidence="11" type="ORF">COU22_00610</name>
</gene>
<evidence type="ECO:0000313" key="11">
    <source>
        <dbReference type="EMBL" id="PIT90717.1"/>
    </source>
</evidence>
<dbReference type="CDD" id="cd00673">
    <property type="entry name" value="AlaRS_core"/>
    <property type="match status" value="1"/>
</dbReference>
<dbReference type="InterPro" id="IPR045864">
    <property type="entry name" value="aa-tRNA-synth_II/BPL/LPL"/>
</dbReference>
<dbReference type="InterPro" id="IPR012947">
    <property type="entry name" value="tRNA_SAD"/>
</dbReference>
<protein>
    <recommendedName>
        <fullName evidence="9">Alanine--tRNA ligase</fullName>
        <ecNumber evidence="9">6.1.1.7</ecNumber>
    </recommendedName>
    <alternativeName>
        <fullName evidence="9">Alanyl-tRNA synthetase</fullName>
        <shortName evidence="9">AlaRS</shortName>
    </alternativeName>
</protein>
<reference evidence="12" key="1">
    <citation type="submission" date="2017-09" db="EMBL/GenBank/DDBJ databases">
        <title>Depth-based differentiation of microbial function through sediment-hosted aquifers and enrichment of novel symbionts in the deep terrestrial subsurface.</title>
        <authorList>
            <person name="Probst A.J."/>
            <person name="Ladd B."/>
            <person name="Jarett J.K."/>
            <person name="Geller-Mcgrath D.E."/>
            <person name="Sieber C.M.K."/>
            <person name="Emerson J.B."/>
            <person name="Anantharaman K."/>
            <person name="Thomas B.C."/>
            <person name="Malmstrom R."/>
            <person name="Stieglmeier M."/>
            <person name="Klingl A."/>
            <person name="Woyke T."/>
            <person name="Ryan C.M."/>
            <person name="Banfield J.F."/>
        </authorList>
    </citation>
    <scope>NUCLEOTIDE SEQUENCE [LARGE SCALE GENOMIC DNA]</scope>
</reference>
<evidence type="ECO:0000256" key="4">
    <source>
        <dbReference type="ARBA" id="ARBA00022741"/>
    </source>
</evidence>
<dbReference type="FunFam" id="3.30.980.10:FF:000004">
    <property type="entry name" value="Alanine--tRNA ligase, cytoplasmic"/>
    <property type="match status" value="1"/>
</dbReference>
<dbReference type="Proteomes" id="UP000230543">
    <property type="component" value="Unassembled WGS sequence"/>
</dbReference>
<feature type="binding site" evidence="9">
    <location>
        <position position="552"/>
    </location>
    <ligand>
        <name>Zn(2+)</name>
        <dbReference type="ChEBI" id="CHEBI:29105"/>
    </ligand>
</feature>
<dbReference type="NCBIfam" id="TIGR00344">
    <property type="entry name" value="alaS"/>
    <property type="match status" value="1"/>
</dbReference>
<keyword evidence="7 9" id="KW-0648">Protein biosynthesis</keyword>
<comment type="subcellular location">
    <subcellularLocation>
        <location evidence="9">Cytoplasm</location>
    </subcellularLocation>
</comment>
<comment type="caution">
    <text evidence="11">The sequence shown here is derived from an EMBL/GenBank/DDBJ whole genome shotgun (WGS) entry which is preliminary data.</text>
</comment>
<evidence type="ECO:0000256" key="9">
    <source>
        <dbReference type="HAMAP-Rule" id="MF_00036"/>
    </source>
</evidence>
<proteinExistence type="inferred from homology"/>